<gene>
    <name evidence="2" type="ORF">L227DRAFT_35150</name>
</gene>
<feature type="region of interest" description="Disordered" evidence="1">
    <location>
        <begin position="397"/>
        <end position="427"/>
    </location>
</feature>
<dbReference type="Proteomes" id="UP000313359">
    <property type="component" value="Unassembled WGS sequence"/>
</dbReference>
<dbReference type="OrthoDB" id="4708870at2759"/>
<name>A0A5C2SF93_9APHY</name>
<organism evidence="2 3">
    <name type="scientific">Lentinus tigrinus ALCF2SS1-6</name>
    <dbReference type="NCBI Taxonomy" id="1328759"/>
    <lineage>
        <taxon>Eukaryota</taxon>
        <taxon>Fungi</taxon>
        <taxon>Dikarya</taxon>
        <taxon>Basidiomycota</taxon>
        <taxon>Agaricomycotina</taxon>
        <taxon>Agaricomycetes</taxon>
        <taxon>Polyporales</taxon>
        <taxon>Polyporaceae</taxon>
        <taxon>Lentinus</taxon>
    </lineage>
</organism>
<dbReference type="AlphaFoldDB" id="A0A5C2SF93"/>
<keyword evidence="3" id="KW-1185">Reference proteome</keyword>
<evidence type="ECO:0000313" key="2">
    <source>
        <dbReference type="EMBL" id="RPD62400.1"/>
    </source>
</evidence>
<evidence type="ECO:0000256" key="1">
    <source>
        <dbReference type="SAM" id="MobiDB-lite"/>
    </source>
</evidence>
<reference evidence="2" key="1">
    <citation type="journal article" date="2018" name="Genome Biol. Evol.">
        <title>Genomics and development of Lentinus tigrinus, a white-rot wood-decaying mushroom with dimorphic fruiting bodies.</title>
        <authorList>
            <person name="Wu B."/>
            <person name="Xu Z."/>
            <person name="Knudson A."/>
            <person name="Carlson A."/>
            <person name="Chen N."/>
            <person name="Kovaka S."/>
            <person name="LaButti K."/>
            <person name="Lipzen A."/>
            <person name="Pennachio C."/>
            <person name="Riley R."/>
            <person name="Schakwitz W."/>
            <person name="Umezawa K."/>
            <person name="Ohm R.A."/>
            <person name="Grigoriev I.V."/>
            <person name="Nagy L.G."/>
            <person name="Gibbons J."/>
            <person name="Hibbett D."/>
        </authorList>
    </citation>
    <scope>NUCLEOTIDE SEQUENCE [LARGE SCALE GENOMIC DNA]</scope>
    <source>
        <strain evidence="2">ALCF2SS1-6</strain>
    </source>
</reference>
<sequence length="427" mass="47613">MGGNAFKNLLPDASFPRMSPALYGALKARLIPILQELYTHVAVSPECPGKIDHGDLDFVVSEPREGLTLGEVKSALRATCSVPMEGNRTSNYAIPLDAFEDVALMYASTGDGDEATELTTGDGKFFQVDVNVCEDRAQWERTVFYTSYGDLGFFLGLLAQTAGLSFNIFGLKLAEPIETSPPRTYYLSTSMRDIVAFFGLSMHRWEQGFASQEDIFRWITTSPFALPLLTRYRSADYKSSAKERADTRPMRIDFIRFLRNTTFQPLVTDTSSPFSSSGDYDKKLDAALKHFGKDREHAALRYVGQAQRRAREILNGKTVQQWTGVQGMPVRFIMDEVKDRLSDTSPCPDEVPGAKDVPAWQVALLRMSDAEVRTLVVEVKEEMAQDGRLSFDWRAAKAAKEEKKRQKDSVEGGLTETHEHVVAVAAS</sequence>
<feature type="compositionally biased region" description="Basic and acidic residues" evidence="1">
    <location>
        <begin position="397"/>
        <end position="421"/>
    </location>
</feature>
<proteinExistence type="predicted"/>
<dbReference type="EMBL" id="ML122259">
    <property type="protein sequence ID" value="RPD62400.1"/>
    <property type="molecule type" value="Genomic_DNA"/>
</dbReference>
<protein>
    <submittedName>
        <fullName evidence="2">Uncharacterized protein</fullName>
    </submittedName>
</protein>
<evidence type="ECO:0000313" key="3">
    <source>
        <dbReference type="Proteomes" id="UP000313359"/>
    </source>
</evidence>
<accession>A0A5C2SF93</accession>
<dbReference type="STRING" id="1328759.A0A5C2SF93"/>